<keyword evidence="5" id="KW-0067">ATP-binding</keyword>
<evidence type="ECO:0000256" key="5">
    <source>
        <dbReference type="ARBA" id="ARBA00022840"/>
    </source>
</evidence>
<evidence type="ECO:0000313" key="10">
    <source>
        <dbReference type="Proteomes" id="UP000663853"/>
    </source>
</evidence>
<dbReference type="Gene3D" id="3.40.50.300">
    <property type="entry name" value="P-loop containing nucleotide triphosphate hydrolases"/>
    <property type="match status" value="1"/>
</dbReference>
<evidence type="ECO:0000256" key="6">
    <source>
        <dbReference type="ARBA" id="ARBA00047984"/>
    </source>
</evidence>
<keyword evidence="2" id="KW-0547">Nucleotide-binding</keyword>
<evidence type="ECO:0000256" key="4">
    <source>
        <dbReference type="ARBA" id="ARBA00022806"/>
    </source>
</evidence>
<dbReference type="GO" id="GO:0003676">
    <property type="term" value="F:nucleic acid binding"/>
    <property type="evidence" value="ECO:0007669"/>
    <property type="project" value="InterPro"/>
</dbReference>
<dbReference type="InterPro" id="IPR027417">
    <property type="entry name" value="P-loop_NTPase"/>
</dbReference>
<sequence>MSQATGGDEYDSPSRRDTNNPVTRSSQNKSQLLEATMRNVPKLKELNYTLWKNAVTNSIKKAKLWGYVDGSIEEPGEHDASNLTTYFDEAAAVRGAIFGSLESEARRYIEEAFDPRDAWLTLEKKYLTAEADADTKLVSIERRLTDLRLEEGGDMIEHIAEFCRMRCLLNGTRFALDDQASISMLYRSLPSSYRQSVLTSEGTEMKDFNALCARLSHLSQNPEPEAPTDDAPPTPVEDYTNWGVPEDIKAFGLTGDKNPLLEERAAVTCRDCLLKDHKAGTPECPQYEWRKELWGTESNGTSPGAGDSGNGSSPERFIPANTKRLSYEFSEPVKVVLDFDELGLKLNPKQKIPGGKPSAIQQCAILPIINGRNVLAQAPPNSGKTTALVISILQVINTALPYIQALVFTSTAGATTTFQKAVNGLGSSLLVRCFLDISAEGSPHSVTGINNHHIFVGTPDYLLGLIRRNMINLSKVRIMALDDIDELIEAGMEDQILEVYRHAPPLAQVVASSTKYSSSTAKAVTRLLASPLHILADRNEGISIGSHFYIKVPAAQKLNILNASFSILETEGVVLLCYDIPKASIAAISISYPTEQESMGPNERQSAIQGFTSALEHIRSHGYMNCYYDSWSYHEISRTALVVTDAAFSTTELSKIGVPLINYDAPKNAEDFIKRLDQWRMIDPGQSHMILTLVAADTDEIRVIQELEQSYGVHMVGVINPLN</sequence>
<dbReference type="EMBL" id="CAJMXA010004062">
    <property type="protein sequence ID" value="CAE6533344.1"/>
    <property type="molecule type" value="Genomic_DNA"/>
</dbReference>
<dbReference type="GO" id="GO:0003724">
    <property type="term" value="F:RNA helicase activity"/>
    <property type="evidence" value="ECO:0007669"/>
    <property type="project" value="UniProtKB-EC"/>
</dbReference>
<dbReference type="InterPro" id="IPR014001">
    <property type="entry name" value="Helicase_ATP-bd"/>
</dbReference>
<dbReference type="Pfam" id="PF14223">
    <property type="entry name" value="Retrotran_gag_2"/>
    <property type="match status" value="1"/>
</dbReference>
<dbReference type="InterPro" id="IPR011545">
    <property type="entry name" value="DEAD/DEAH_box_helicase_dom"/>
</dbReference>
<name>A0A8H3HHZ2_9AGAM</name>
<organism evidence="9 10">
    <name type="scientific">Rhizoctonia solani</name>
    <dbReference type="NCBI Taxonomy" id="456999"/>
    <lineage>
        <taxon>Eukaryota</taxon>
        <taxon>Fungi</taxon>
        <taxon>Dikarya</taxon>
        <taxon>Basidiomycota</taxon>
        <taxon>Agaricomycotina</taxon>
        <taxon>Agaricomycetes</taxon>
        <taxon>Cantharellales</taxon>
        <taxon>Ceratobasidiaceae</taxon>
        <taxon>Rhizoctonia</taxon>
    </lineage>
</organism>
<proteinExistence type="predicted"/>
<comment type="caution">
    <text evidence="9">The sequence shown here is derived from an EMBL/GenBank/DDBJ whole genome shotgun (WGS) entry which is preliminary data.</text>
</comment>
<keyword evidence="3" id="KW-0378">Hydrolase</keyword>
<accession>A0A8H3HHZ2</accession>
<feature type="compositionally biased region" description="Polar residues" evidence="7">
    <location>
        <begin position="19"/>
        <end position="33"/>
    </location>
</feature>
<evidence type="ECO:0000256" key="2">
    <source>
        <dbReference type="ARBA" id="ARBA00022741"/>
    </source>
</evidence>
<protein>
    <recommendedName>
        <fullName evidence="1">RNA helicase</fullName>
        <ecNumber evidence="1">3.6.4.13</ecNumber>
    </recommendedName>
</protein>
<keyword evidence="4" id="KW-0347">Helicase</keyword>
<dbReference type="Pfam" id="PF00270">
    <property type="entry name" value="DEAD"/>
    <property type="match status" value="1"/>
</dbReference>
<dbReference type="PANTHER" id="PTHR47960">
    <property type="entry name" value="DEAD-BOX ATP-DEPENDENT RNA HELICASE 50"/>
    <property type="match status" value="1"/>
</dbReference>
<dbReference type="GO" id="GO:0016787">
    <property type="term" value="F:hydrolase activity"/>
    <property type="evidence" value="ECO:0007669"/>
    <property type="project" value="UniProtKB-KW"/>
</dbReference>
<evidence type="ECO:0000256" key="7">
    <source>
        <dbReference type="SAM" id="MobiDB-lite"/>
    </source>
</evidence>
<dbReference type="PROSITE" id="PS51192">
    <property type="entry name" value="HELICASE_ATP_BIND_1"/>
    <property type="match status" value="1"/>
</dbReference>
<dbReference type="SUPFAM" id="SSF52540">
    <property type="entry name" value="P-loop containing nucleoside triphosphate hydrolases"/>
    <property type="match status" value="1"/>
</dbReference>
<dbReference type="SMART" id="SM00487">
    <property type="entry name" value="DEXDc"/>
    <property type="match status" value="1"/>
</dbReference>
<evidence type="ECO:0000256" key="3">
    <source>
        <dbReference type="ARBA" id="ARBA00022801"/>
    </source>
</evidence>
<feature type="region of interest" description="Disordered" evidence="7">
    <location>
        <begin position="295"/>
        <end position="316"/>
    </location>
</feature>
<evidence type="ECO:0000313" key="9">
    <source>
        <dbReference type="EMBL" id="CAE6533344.1"/>
    </source>
</evidence>
<feature type="region of interest" description="Disordered" evidence="7">
    <location>
        <begin position="1"/>
        <end position="33"/>
    </location>
</feature>
<reference evidence="9" key="1">
    <citation type="submission" date="2021-01" db="EMBL/GenBank/DDBJ databases">
        <authorList>
            <person name="Kaushik A."/>
        </authorList>
    </citation>
    <scope>NUCLEOTIDE SEQUENCE</scope>
    <source>
        <strain evidence="9">AG6-10EEA</strain>
    </source>
</reference>
<dbReference type="AlphaFoldDB" id="A0A8H3HHZ2"/>
<dbReference type="EC" id="3.6.4.13" evidence="1"/>
<gene>
    <name evidence="9" type="ORF">RDB_LOCUS172587</name>
</gene>
<evidence type="ECO:0000256" key="1">
    <source>
        <dbReference type="ARBA" id="ARBA00012552"/>
    </source>
</evidence>
<comment type="catalytic activity">
    <reaction evidence="6">
        <text>ATP + H2O = ADP + phosphate + H(+)</text>
        <dbReference type="Rhea" id="RHEA:13065"/>
        <dbReference type="ChEBI" id="CHEBI:15377"/>
        <dbReference type="ChEBI" id="CHEBI:15378"/>
        <dbReference type="ChEBI" id="CHEBI:30616"/>
        <dbReference type="ChEBI" id="CHEBI:43474"/>
        <dbReference type="ChEBI" id="CHEBI:456216"/>
        <dbReference type="EC" id="3.6.4.13"/>
    </reaction>
</comment>
<dbReference type="GO" id="GO:0005524">
    <property type="term" value="F:ATP binding"/>
    <property type="evidence" value="ECO:0007669"/>
    <property type="project" value="UniProtKB-KW"/>
</dbReference>
<evidence type="ECO:0000259" key="8">
    <source>
        <dbReference type="PROSITE" id="PS51192"/>
    </source>
</evidence>
<feature type="domain" description="Helicase ATP-binding" evidence="8">
    <location>
        <begin position="365"/>
        <end position="534"/>
    </location>
</feature>
<dbReference type="Proteomes" id="UP000663853">
    <property type="component" value="Unassembled WGS sequence"/>
</dbReference>